<dbReference type="EMBL" id="JBBPBM010000399">
    <property type="protein sequence ID" value="KAK8495848.1"/>
    <property type="molecule type" value="Genomic_DNA"/>
</dbReference>
<organism evidence="2 3">
    <name type="scientific">Hibiscus sabdariffa</name>
    <name type="common">roselle</name>
    <dbReference type="NCBI Taxonomy" id="183260"/>
    <lineage>
        <taxon>Eukaryota</taxon>
        <taxon>Viridiplantae</taxon>
        <taxon>Streptophyta</taxon>
        <taxon>Embryophyta</taxon>
        <taxon>Tracheophyta</taxon>
        <taxon>Spermatophyta</taxon>
        <taxon>Magnoliopsida</taxon>
        <taxon>eudicotyledons</taxon>
        <taxon>Gunneridae</taxon>
        <taxon>Pentapetalae</taxon>
        <taxon>rosids</taxon>
        <taxon>malvids</taxon>
        <taxon>Malvales</taxon>
        <taxon>Malvaceae</taxon>
        <taxon>Malvoideae</taxon>
        <taxon>Hibiscus</taxon>
    </lineage>
</organism>
<accession>A0ABR2ARC5</accession>
<dbReference type="Proteomes" id="UP001472677">
    <property type="component" value="Unassembled WGS sequence"/>
</dbReference>
<sequence length="113" mass="12785">MTKDTGKAHVQTNDMAQIIASLNDILARLTQTEAEVRAMREDRQVPPEEHHPAHPVEHVEPQLNIGGNNRMAPRRNPRFVEPKQAAYDREIFSKPNITIPPFKGSLVDSIDKD</sequence>
<protein>
    <submittedName>
        <fullName evidence="2">Uncharacterized protein</fullName>
    </submittedName>
</protein>
<feature type="region of interest" description="Disordered" evidence="1">
    <location>
        <begin position="40"/>
        <end position="76"/>
    </location>
</feature>
<gene>
    <name evidence="2" type="ORF">V6N12_063799</name>
</gene>
<feature type="compositionally biased region" description="Basic and acidic residues" evidence="1">
    <location>
        <begin position="40"/>
        <end position="60"/>
    </location>
</feature>
<name>A0ABR2ARC5_9ROSI</name>
<keyword evidence="3" id="KW-1185">Reference proteome</keyword>
<evidence type="ECO:0000313" key="3">
    <source>
        <dbReference type="Proteomes" id="UP001472677"/>
    </source>
</evidence>
<reference evidence="2 3" key="1">
    <citation type="journal article" date="2024" name="G3 (Bethesda)">
        <title>Genome assembly of Hibiscus sabdariffa L. provides insights into metabolisms of medicinal natural products.</title>
        <authorList>
            <person name="Kim T."/>
        </authorList>
    </citation>
    <scope>NUCLEOTIDE SEQUENCE [LARGE SCALE GENOMIC DNA]</scope>
    <source>
        <strain evidence="2">TK-2024</strain>
        <tissue evidence="2">Old leaves</tissue>
    </source>
</reference>
<evidence type="ECO:0000313" key="2">
    <source>
        <dbReference type="EMBL" id="KAK8495848.1"/>
    </source>
</evidence>
<evidence type="ECO:0000256" key="1">
    <source>
        <dbReference type="SAM" id="MobiDB-lite"/>
    </source>
</evidence>
<comment type="caution">
    <text evidence="2">The sequence shown here is derived from an EMBL/GenBank/DDBJ whole genome shotgun (WGS) entry which is preliminary data.</text>
</comment>
<proteinExistence type="predicted"/>